<organism evidence="2 3">
    <name type="scientific">Paenimyroides ceti</name>
    <dbReference type="NCBI Taxonomy" id="395087"/>
    <lineage>
        <taxon>Bacteria</taxon>
        <taxon>Pseudomonadati</taxon>
        <taxon>Bacteroidota</taxon>
        <taxon>Flavobacteriia</taxon>
        <taxon>Flavobacteriales</taxon>
        <taxon>Flavobacteriaceae</taxon>
        <taxon>Paenimyroides</taxon>
    </lineage>
</organism>
<accession>A0ABT8D2U3</accession>
<comment type="caution">
    <text evidence="2">The sequence shown here is derived from an EMBL/GenBank/DDBJ whole genome shotgun (WGS) entry which is preliminary data.</text>
</comment>
<gene>
    <name evidence="2" type="ORF">QW060_25530</name>
</gene>
<dbReference type="InterPro" id="IPR021280">
    <property type="entry name" value="TMEM260-like"/>
</dbReference>
<feature type="transmembrane region" description="Helical" evidence="1">
    <location>
        <begin position="214"/>
        <end position="233"/>
    </location>
</feature>
<feature type="transmembrane region" description="Helical" evidence="1">
    <location>
        <begin position="178"/>
        <end position="208"/>
    </location>
</feature>
<evidence type="ECO:0000256" key="1">
    <source>
        <dbReference type="SAM" id="Phobius"/>
    </source>
</evidence>
<keyword evidence="1" id="KW-0812">Transmembrane</keyword>
<keyword evidence="1" id="KW-1133">Transmembrane helix</keyword>
<feature type="transmembrane region" description="Helical" evidence="1">
    <location>
        <begin position="76"/>
        <end position="97"/>
    </location>
</feature>
<dbReference type="Pfam" id="PF11028">
    <property type="entry name" value="TMEM260-like"/>
    <property type="match status" value="1"/>
</dbReference>
<dbReference type="InterPro" id="IPR052724">
    <property type="entry name" value="GT117_domain-containing"/>
</dbReference>
<name>A0ABT8D2U3_9FLAO</name>
<reference evidence="3" key="1">
    <citation type="journal article" date="2019" name="Int. J. Syst. Evol. Microbiol.">
        <title>The Global Catalogue of Microorganisms (GCM) 10K type strain sequencing project: providing services to taxonomists for standard genome sequencing and annotation.</title>
        <authorList>
            <consortium name="The Broad Institute Genomics Platform"/>
            <consortium name="The Broad Institute Genome Sequencing Center for Infectious Disease"/>
            <person name="Wu L."/>
            <person name="Ma J."/>
        </authorList>
    </citation>
    <scope>NUCLEOTIDE SEQUENCE [LARGE SCALE GENOMIC DNA]</scope>
    <source>
        <strain evidence="3">CECT 7184</strain>
    </source>
</reference>
<evidence type="ECO:0000313" key="3">
    <source>
        <dbReference type="Proteomes" id="UP001242368"/>
    </source>
</evidence>
<evidence type="ECO:0000313" key="2">
    <source>
        <dbReference type="EMBL" id="MDN3710228.1"/>
    </source>
</evidence>
<dbReference type="Proteomes" id="UP001242368">
    <property type="component" value="Unassembled WGS sequence"/>
</dbReference>
<feature type="transmembrane region" description="Helical" evidence="1">
    <location>
        <begin position="118"/>
        <end position="135"/>
    </location>
</feature>
<protein>
    <submittedName>
        <fullName evidence="2">DUF2723 domain-containing protein</fullName>
    </submittedName>
</protein>
<feature type="transmembrane region" description="Helical" evidence="1">
    <location>
        <begin position="12"/>
        <end position="29"/>
    </location>
</feature>
<dbReference type="EMBL" id="JAUFQU010000079">
    <property type="protein sequence ID" value="MDN3710228.1"/>
    <property type="molecule type" value="Genomic_DNA"/>
</dbReference>
<proteinExistence type="predicted"/>
<sequence>MLTINFKKWNIILGWVAFLIALITYISTIEPTLSFWDAGEYIATSTKLQVGHPPGAPLYQMLGAFFSMFAASNEHIALMVNMMASVSSAFTILFMYWCTTNLLGKVVSSFSPWNNNNAIAVLGSAFVGALSFAFSDSFWFSAVEAEVYATAMLLISVLLWLGIRWIDDIDKPRGNKWLLVIALVIGLSFGVHFMALLTIPSIGFLYYFKKYPTVTIKNFIIANIVIVAILLLYF</sequence>
<feature type="transmembrane region" description="Helical" evidence="1">
    <location>
        <begin position="147"/>
        <end position="166"/>
    </location>
</feature>
<keyword evidence="1" id="KW-0472">Membrane</keyword>
<keyword evidence="3" id="KW-1185">Reference proteome</keyword>
<dbReference type="PANTHER" id="PTHR16214">
    <property type="entry name" value="TRANSMEMBRANE PROTEIN 260"/>
    <property type="match status" value="1"/>
</dbReference>
<dbReference type="RefSeq" id="WP_290365463.1">
    <property type="nucleotide sequence ID" value="NZ_JAUFQU010000079.1"/>
</dbReference>
<dbReference type="PANTHER" id="PTHR16214:SF3">
    <property type="entry name" value="TRANSMEMBRANE PROTEIN 260"/>
    <property type="match status" value="1"/>
</dbReference>
<feature type="non-terminal residue" evidence="2">
    <location>
        <position position="234"/>
    </location>
</feature>